<dbReference type="InterPro" id="IPR029044">
    <property type="entry name" value="Nucleotide-diphossugar_trans"/>
</dbReference>
<dbReference type="AlphaFoldDB" id="A0A1G8FHM2"/>
<dbReference type="Proteomes" id="UP000198822">
    <property type="component" value="Chromosome I"/>
</dbReference>
<evidence type="ECO:0000313" key="2">
    <source>
        <dbReference type="Proteomes" id="UP000198822"/>
    </source>
</evidence>
<dbReference type="SUPFAM" id="SSF53448">
    <property type="entry name" value="Nucleotide-diphospho-sugar transferases"/>
    <property type="match status" value="1"/>
</dbReference>
<proteinExistence type="predicted"/>
<organism evidence="1 2">
    <name type="scientific">Agrococcus jejuensis</name>
    <dbReference type="NCBI Taxonomy" id="399736"/>
    <lineage>
        <taxon>Bacteria</taxon>
        <taxon>Bacillati</taxon>
        <taxon>Actinomycetota</taxon>
        <taxon>Actinomycetes</taxon>
        <taxon>Micrococcales</taxon>
        <taxon>Microbacteriaceae</taxon>
        <taxon>Agrococcus</taxon>
    </lineage>
</organism>
<dbReference type="STRING" id="399736.SAMN04489720_2479"/>
<evidence type="ECO:0000313" key="1">
    <source>
        <dbReference type="EMBL" id="SDH81546.1"/>
    </source>
</evidence>
<accession>A0A1G8FHM2</accession>
<dbReference type="RefSeq" id="WP_172802324.1">
    <property type="nucleotide sequence ID" value="NZ_LT629695.1"/>
</dbReference>
<dbReference type="EMBL" id="LT629695">
    <property type="protein sequence ID" value="SDH81546.1"/>
    <property type="molecule type" value="Genomic_DNA"/>
</dbReference>
<keyword evidence="2" id="KW-1185">Reference proteome</keyword>
<gene>
    <name evidence="1" type="ORF">SAMN04489720_2479</name>
</gene>
<sequence>MDLLDRLGRAVGRSARRIRTAVARRRHGDAFRYDDAPNPEVVARIDWLRRRNRTSHEPVVDAASDVTVTMTTFGRRLRTAWTSLEAIADGDVLPGRLVLALGPADASRLPASIRRLQRRGLEVLVVEREQELRVHTKWYPVAQTIAGPLVTSDDDQVYPREWLADLVRAHAAHPDDVIAHRAHRVGMDDGVLRPYTHWMPCITTEPSAQHFGTSVSGQLLPLAVVQEATAHGTRFLEVAPTADDVWLHRSALAVGASVRQVGDAPQNYPFVPDTQDGGLYQVNVMGGRNDEQIVATYDGLALQRLLAGP</sequence>
<evidence type="ECO:0008006" key="3">
    <source>
        <dbReference type="Google" id="ProtNLM"/>
    </source>
</evidence>
<reference evidence="2" key="1">
    <citation type="submission" date="2016-10" db="EMBL/GenBank/DDBJ databases">
        <authorList>
            <person name="Varghese N."/>
            <person name="Submissions S."/>
        </authorList>
    </citation>
    <scope>NUCLEOTIDE SEQUENCE [LARGE SCALE GENOMIC DNA]</scope>
    <source>
        <strain evidence="2">DSM 22002</strain>
    </source>
</reference>
<protein>
    <recommendedName>
        <fullName evidence="3">Glycosyl transferase family 2</fullName>
    </recommendedName>
</protein>
<name>A0A1G8FHM2_9MICO</name>